<evidence type="ECO:0000313" key="1">
    <source>
        <dbReference type="EMBL" id="VDO03458.1"/>
    </source>
</evidence>
<name>A0A0R3TKB1_RODNA</name>
<dbReference type="WBParaSite" id="HNAJ_0000760201-mRNA-1">
    <property type="protein sequence ID" value="HNAJ_0000760201-mRNA-1"/>
    <property type="gene ID" value="HNAJ_0000760201"/>
</dbReference>
<protein>
    <submittedName>
        <fullName evidence="3">HisKA domain-containing protein</fullName>
    </submittedName>
</protein>
<evidence type="ECO:0000313" key="2">
    <source>
        <dbReference type="Proteomes" id="UP000278807"/>
    </source>
</evidence>
<dbReference type="AlphaFoldDB" id="A0A0R3TKB1"/>
<dbReference type="Proteomes" id="UP000278807">
    <property type="component" value="Unassembled WGS sequence"/>
</dbReference>
<evidence type="ECO:0000313" key="3">
    <source>
        <dbReference type="WBParaSite" id="HNAJ_0000760201-mRNA-1"/>
    </source>
</evidence>
<proteinExistence type="predicted"/>
<reference evidence="1 2" key="2">
    <citation type="submission" date="2018-11" db="EMBL/GenBank/DDBJ databases">
        <authorList>
            <consortium name="Pathogen Informatics"/>
        </authorList>
    </citation>
    <scope>NUCLEOTIDE SEQUENCE [LARGE SCALE GENOMIC DNA]</scope>
</reference>
<reference evidence="3" key="1">
    <citation type="submission" date="2017-02" db="UniProtKB">
        <authorList>
            <consortium name="WormBaseParasite"/>
        </authorList>
    </citation>
    <scope>IDENTIFICATION</scope>
</reference>
<dbReference type="OrthoDB" id="10620294at2759"/>
<dbReference type="EMBL" id="UZAE01012085">
    <property type="protein sequence ID" value="VDO03458.1"/>
    <property type="molecule type" value="Genomic_DNA"/>
</dbReference>
<accession>A0A0R3TKB1</accession>
<gene>
    <name evidence="1" type="ORF">HNAJ_LOCUS7598</name>
</gene>
<sequence length="116" mass="12833">MTTVASTRIGFRGLLDTSDSITECLIVPGITLVFQSLVWTTTCGETQEETDLLRNAAQLHKEANDAMRLAGELSAKLDLNEQSTSEIGKFIAATLELTFLYKKRRLTLSKFGEFSL</sequence>
<organism evidence="3">
    <name type="scientific">Rodentolepis nana</name>
    <name type="common">Dwarf tapeworm</name>
    <name type="synonym">Hymenolepis nana</name>
    <dbReference type="NCBI Taxonomy" id="102285"/>
    <lineage>
        <taxon>Eukaryota</taxon>
        <taxon>Metazoa</taxon>
        <taxon>Spiralia</taxon>
        <taxon>Lophotrochozoa</taxon>
        <taxon>Platyhelminthes</taxon>
        <taxon>Cestoda</taxon>
        <taxon>Eucestoda</taxon>
        <taxon>Cyclophyllidea</taxon>
        <taxon>Hymenolepididae</taxon>
        <taxon>Rodentolepis</taxon>
    </lineage>
</organism>
<keyword evidence="2" id="KW-1185">Reference proteome</keyword>